<dbReference type="RefSeq" id="WP_058636835.1">
    <property type="nucleotide sequence ID" value="NZ_LDPZ01000081.1"/>
</dbReference>
<dbReference type="AlphaFoldDB" id="A0A175R0L1"/>
<dbReference type="EMBL" id="LDPZ01000081">
    <property type="protein sequence ID" value="KTQ82347.1"/>
    <property type="molecule type" value="Genomic_DNA"/>
</dbReference>
<dbReference type="PATRIC" id="fig|401562.3.peg.4984"/>
<reference evidence="1 2" key="1">
    <citation type="journal article" date="2016" name="Front. Microbiol.">
        <title>Genomic Resource of Rice Seed Associated Bacteria.</title>
        <authorList>
            <person name="Midha S."/>
            <person name="Bansal K."/>
            <person name="Sharma S."/>
            <person name="Kumar N."/>
            <person name="Patil P.P."/>
            <person name="Chaudhry V."/>
            <person name="Patil P.B."/>
        </authorList>
    </citation>
    <scope>NUCLEOTIDE SEQUENCE [LARGE SCALE GENOMIC DNA]</scope>
    <source>
        <strain evidence="1 2">NS226</strain>
    </source>
</reference>
<protein>
    <submittedName>
        <fullName evidence="1">Transmembrane transcriptional regulator (Anti-sigma factor)</fullName>
    </submittedName>
</protein>
<proteinExistence type="predicted"/>
<name>A0A175R0L1_9HYPH</name>
<evidence type="ECO:0000313" key="1">
    <source>
        <dbReference type="EMBL" id="KTQ82347.1"/>
    </source>
</evidence>
<accession>A0A175R0L1</accession>
<gene>
    <name evidence="1" type="ORF">NS226_22405</name>
</gene>
<comment type="caution">
    <text evidence="1">The sequence shown here is derived from an EMBL/GenBank/DDBJ whole genome shotgun (WGS) entry which is preliminary data.</text>
</comment>
<dbReference type="OrthoDB" id="9152892at2"/>
<sequence length="256" mass="27374">MAVDPILEADLVAYVDDRLPPLRRIEVEAWLATRPDDAARIMADLRLRDELRLAVTAPDAPGSRELANLARRLQGGLGRRRKLDVLRRVAAIGVFVALGWLAHEGTGPLAVRQSVASSAPPSFVDEALAAHRTSVLRADMASQVETPRYDPAEISAATAISMPDAPRGWTVRDVQVFPSPSGPSVEIALADRSGAALSLYGIRPGTFEVTKPQTAVSGPLAAAFWQQGPIAYALVGPAGERDELSDAAERLARSLY</sequence>
<keyword evidence="1" id="KW-0472">Membrane</keyword>
<dbReference type="Proteomes" id="UP000078272">
    <property type="component" value="Unassembled WGS sequence"/>
</dbReference>
<keyword evidence="1" id="KW-0812">Transmembrane</keyword>
<evidence type="ECO:0000313" key="2">
    <source>
        <dbReference type="Proteomes" id="UP000078272"/>
    </source>
</evidence>
<organism evidence="1 2">
    <name type="scientific">Aureimonas ureilytica</name>
    <dbReference type="NCBI Taxonomy" id="401562"/>
    <lineage>
        <taxon>Bacteria</taxon>
        <taxon>Pseudomonadati</taxon>
        <taxon>Pseudomonadota</taxon>
        <taxon>Alphaproteobacteria</taxon>
        <taxon>Hyphomicrobiales</taxon>
        <taxon>Aurantimonadaceae</taxon>
        <taxon>Aureimonas</taxon>
    </lineage>
</organism>
<dbReference type="STRING" id="401562.NS365_21205"/>